<name>A0A1E7FD30_9STRA</name>
<reference evidence="1 2" key="1">
    <citation type="submission" date="2016-09" db="EMBL/GenBank/DDBJ databases">
        <title>Extensive genetic diversity and differential bi-allelic expression allows diatom success in the polar Southern Ocean.</title>
        <authorList>
            <consortium name="DOE Joint Genome Institute"/>
            <person name="Mock T."/>
            <person name="Otillar R.P."/>
            <person name="Strauss J."/>
            <person name="Dupont C."/>
            <person name="Frickenhaus S."/>
            <person name="Maumus F."/>
            <person name="Mcmullan M."/>
            <person name="Sanges R."/>
            <person name="Schmutz J."/>
            <person name="Toseland A."/>
            <person name="Valas R."/>
            <person name="Veluchamy A."/>
            <person name="Ward B.J."/>
            <person name="Allen A."/>
            <person name="Barry K."/>
            <person name="Falciatore A."/>
            <person name="Ferrante M."/>
            <person name="Fortunato A.E."/>
            <person name="Gloeckner G."/>
            <person name="Gruber A."/>
            <person name="Hipkin R."/>
            <person name="Janech M."/>
            <person name="Kroth P."/>
            <person name="Leese F."/>
            <person name="Lindquist E."/>
            <person name="Lyon B.R."/>
            <person name="Martin J."/>
            <person name="Mayer C."/>
            <person name="Parker M."/>
            <person name="Quesneville H."/>
            <person name="Raymond J."/>
            <person name="Uhlig C."/>
            <person name="Valentin K.U."/>
            <person name="Worden A.Z."/>
            <person name="Armbrust E.V."/>
            <person name="Bowler C."/>
            <person name="Green B."/>
            <person name="Moulton V."/>
            <person name="Van Oosterhout C."/>
            <person name="Grigoriev I."/>
        </authorList>
    </citation>
    <scope>NUCLEOTIDE SEQUENCE [LARGE SCALE GENOMIC DNA]</scope>
    <source>
        <strain evidence="1 2">CCMP1102</strain>
    </source>
</reference>
<evidence type="ECO:0000313" key="1">
    <source>
        <dbReference type="EMBL" id="OEU15975.1"/>
    </source>
</evidence>
<dbReference type="EMBL" id="KV784359">
    <property type="protein sequence ID" value="OEU15975.1"/>
    <property type="molecule type" value="Genomic_DNA"/>
</dbReference>
<protein>
    <submittedName>
        <fullName evidence="1">Uncharacterized protein</fullName>
    </submittedName>
</protein>
<organism evidence="1 2">
    <name type="scientific">Fragilariopsis cylindrus CCMP1102</name>
    <dbReference type="NCBI Taxonomy" id="635003"/>
    <lineage>
        <taxon>Eukaryota</taxon>
        <taxon>Sar</taxon>
        <taxon>Stramenopiles</taxon>
        <taxon>Ochrophyta</taxon>
        <taxon>Bacillariophyta</taxon>
        <taxon>Bacillariophyceae</taxon>
        <taxon>Bacillariophycidae</taxon>
        <taxon>Bacillariales</taxon>
        <taxon>Bacillariaceae</taxon>
        <taxon>Fragilariopsis</taxon>
    </lineage>
</organism>
<keyword evidence="2" id="KW-1185">Reference proteome</keyword>
<evidence type="ECO:0000313" key="2">
    <source>
        <dbReference type="Proteomes" id="UP000095751"/>
    </source>
</evidence>
<dbReference type="AlphaFoldDB" id="A0A1E7FD30"/>
<dbReference type="KEGG" id="fcy:FRACYDRAFT_187508"/>
<accession>A0A1E7FD30</accession>
<sequence>MTTSGYKFNTRIKQIIILVFVRPCYWRNIGTFSSSAFITRSSTGGHIRTRTRTRQHLLSFASTLTTPTLPPTALCSFQYNDRIKSSITNNNNYNRLRTYHYSTTATLLLAKPKSAGNVVDNYQTVSVNCNKCKLRLFRYKKKNGTKSNLIKCYIERICEDSALILENQQETDPERQSWNCPNCNTNFARSSQIHGRPALKLIGGKIRMTKK</sequence>
<proteinExistence type="predicted"/>
<gene>
    <name evidence="1" type="ORF">FRACYDRAFT_187508</name>
</gene>
<dbReference type="Proteomes" id="UP000095751">
    <property type="component" value="Unassembled WGS sequence"/>
</dbReference>
<dbReference type="InParanoid" id="A0A1E7FD30"/>
<dbReference type="OrthoDB" id="193700at2759"/>